<dbReference type="VEuPathDB" id="VectorBase:LOC119170116"/>
<proteinExistence type="predicted"/>
<name>A0A9J6DTX6_RHIMP</name>
<feature type="domain" description="N-acetyltransferase" evidence="2">
    <location>
        <begin position="1"/>
        <end position="83"/>
    </location>
</feature>
<dbReference type="GO" id="GO:0000049">
    <property type="term" value="F:tRNA binding"/>
    <property type="evidence" value="ECO:0007669"/>
    <property type="project" value="TreeGrafter"/>
</dbReference>
<reference evidence="3" key="1">
    <citation type="journal article" date="2020" name="Cell">
        <title>Large-Scale Comparative Analyses of Tick Genomes Elucidate Their Genetic Diversity and Vector Capacities.</title>
        <authorList>
            <consortium name="Tick Genome and Microbiome Consortium (TIGMIC)"/>
            <person name="Jia N."/>
            <person name="Wang J."/>
            <person name="Shi W."/>
            <person name="Du L."/>
            <person name="Sun Y."/>
            <person name="Zhan W."/>
            <person name="Jiang J.F."/>
            <person name="Wang Q."/>
            <person name="Zhang B."/>
            <person name="Ji P."/>
            <person name="Bell-Sakyi L."/>
            <person name="Cui X.M."/>
            <person name="Yuan T.T."/>
            <person name="Jiang B.G."/>
            <person name="Yang W.F."/>
            <person name="Lam T.T."/>
            <person name="Chang Q.C."/>
            <person name="Ding S.J."/>
            <person name="Wang X.J."/>
            <person name="Zhu J.G."/>
            <person name="Ruan X.D."/>
            <person name="Zhao L."/>
            <person name="Wei J.T."/>
            <person name="Ye R.Z."/>
            <person name="Que T.C."/>
            <person name="Du C.H."/>
            <person name="Zhou Y.H."/>
            <person name="Cheng J.X."/>
            <person name="Dai P.F."/>
            <person name="Guo W.B."/>
            <person name="Han X.H."/>
            <person name="Huang E.J."/>
            <person name="Li L.F."/>
            <person name="Wei W."/>
            <person name="Gao Y.C."/>
            <person name="Liu J.Z."/>
            <person name="Shao H.Z."/>
            <person name="Wang X."/>
            <person name="Wang C.C."/>
            <person name="Yang T.C."/>
            <person name="Huo Q.B."/>
            <person name="Li W."/>
            <person name="Chen H.Y."/>
            <person name="Chen S.E."/>
            <person name="Zhou L.G."/>
            <person name="Ni X.B."/>
            <person name="Tian J.H."/>
            <person name="Sheng Y."/>
            <person name="Liu T."/>
            <person name="Pan Y.S."/>
            <person name="Xia L.Y."/>
            <person name="Li J."/>
            <person name="Zhao F."/>
            <person name="Cao W.C."/>
        </authorList>
    </citation>
    <scope>NUCLEOTIDE SEQUENCE</scope>
    <source>
        <strain evidence="3">Rmic-2018</strain>
    </source>
</reference>
<evidence type="ECO:0000313" key="3">
    <source>
        <dbReference type="EMBL" id="KAH8025409.1"/>
    </source>
</evidence>
<dbReference type="Pfam" id="PF13718">
    <property type="entry name" value="GNAT_acetyltr_2"/>
    <property type="match status" value="1"/>
</dbReference>
<evidence type="ECO:0000313" key="4">
    <source>
        <dbReference type="Proteomes" id="UP000821866"/>
    </source>
</evidence>
<dbReference type="AlphaFoldDB" id="A0A9J6DTX6"/>
<reference evidence="3" key="2">
    <citation type="submission" date="2021-09" db="EMBL/GenBank/DDBJ databases">
        <authorList>
            <person name="Jia N."/>
            <person name="Wang J."/>
            <person name="Shi W."/>
            <person name="Du L."/>
            <person name="Sun Y."/>
            <person name="Zhan W."/>
            <person name="Jiang J."/>
            <person name="Wang Q."/>
            <person name="Zhang B."/>
            <person name="Ji P."/>
            <person name="Sakyi L.B."/>
            <person name="Cui X."/>
            <person name="Yuan T."/>
            <person name="Jiang B."/>
            <person name="Yang W."/>
            <person name="Lam T.T.-Y."/>
            <person name="Chang Q."/>
            <person name="Ding S."/>
            <person name="Wang X."/>
            <person name="Zhu J."/>
            <person name="Ruan X."/>
            <person name="Zhao L."/>
            <person name="Wei J."/>
            <person name="Que T."/>
            <person name="Du C."/>
            <person name="Cheng J."/>
            <person name="Dai P."/>
            <person name="Han X."/>
            <person name="Huang E."/>
            <person name="Gao Y."/>
            <person name="Liu J."/>
            <person name="Shao H."/>
            <person name="Ye R."/>
            <person name="Li L."/>
            <person name="Wei W."/>
            <person name="Wang X."/>
            <person name="Wang C."/>
            <person name="Huo Q."/>
            <person name="Li W."/>
            <person name="Guo W."/>
            <person name="Chen H."/>
            <person name="Chen S."/>
            <person name="Zhou L."/>
            <person name="Zhou L."/>
            <person name="Ni X."/>
            <person name="Tian J."/>
            <person name="Zhou Y."/>
            <person name="Sheng Y."/>
            <person name="Liu T."/>
            <person name="Pan Y."/>
            <person name="Xia L."/>
            <person name="Li J."/>
            <person name="Zhao F."/>
            <person name="Cao W."/>
        </authorList>
    </citation>
    <scope>NUCLEOTIDE SEQUENCE</scope>
    <source>
        <strain evidence="3">Rmic-2018</strain>
        <tissue evidence="3">Larvae</tissue>
    </source>
</reference>
<dbReference type="GO" id="GO:0030686">
    <property type="term" value="C:90S preribosome"/>
    <property type="evidence" value="ECO:0007669"/>
    <property type="project" value="TreeGrafter"/>
</dbReference>
<protein>
    <recommendedName>
        <fullName evidence="2">N-acetyltransferase domain-containing protein</fullName>
    </recommendedName>
</protein>
<dbReference type="Proteomes" id="UP000821866">
    <property type="component" value="Unassembled WGS sequence"/>
</dbReference>
<comment type="caution">
    <text evidence="3">The sequence shown here is derived from an EMBL/GenBank/DDBJ whole genome shotgun (WGS) entry which is preliminary data.</text>
</comment>
<dbReference type="GO" id="GO:1904812">
    <property type="term" value="P:rRNA acetylation involved in maturation of SSU-rRNA"/>
    <property type="evidence" value="ECO:0007669"/>
    <property type="project" value="TreeGrafter"/>
</dbReference>
<dbReference type="EMBL" id="JABSTU010000007">
    <property type="protein sequence ID" value="KAH8025409.1"/>
    <property type="molecule type" value="Genomic_DNA"/>
</dbReference>
<feature type="region of interest" description="Disordered" evidence="1">
    <location>
        <begin position="26"/>
        <end position="45"/>
    </location>
</feature>
<evidence type="ECO:0000256" key="1">
    <source>
        <dbReference type="SAM" id="MobiDB-lite"/>
    </source>
</evidence>
<dbReference type="PANTHER" id="PTHR10925">
    <property type="entry name" value="N-ACETYLTRANSFERASE 10"/>
    <property type="match status" value="1"/>
</dbReference>
<gene>
    <name evidence="3" type="ORF">HPB51_007721</name>
</gene>
<evidence type="ECO:0000259" key="2">
    <source>
        <dbReference type="Pfam" id="PF13718"/>
    </source>
</evidence>
<dbReference type="PANTHER" id="PTHR10925:SF5">
    <property type="entry name" value="RNA CYTIDINE ACETYLTRANSFERASE"/>
    <property type="match status" value="1"/>
</dbReference>
<dbReference type="InterPro" id="IPR000182">
    <property type="entry name" value="GNAT_dom"/>
</dbReference>
<dbReference type="InterPro" id="IPR032672">
    <property type="entry name" value="TmcA/NAT10/Kre33"/>
</dbReference>
<dbReference type="GO" id="GO:0005730">
    <property type="term" value="C:nucleolus"/>
    <property type="evidence" value="ECO:0007669"/>
    <property type="project" value="TreeGrafter"/>
</dbReference>
<keyword evidence="4" id="KW-1185">Reference proteome</keyword>
<accession>A0A9J6DTX6</accession>
<dbReference type="GO" id="GO:1990883">
    <property type="term" value="F:18S rRNA cytidine N-acetyltransferase activity"/>
    <property type="evidence" value="ECO:0007669"/>
    <property type="project" value="TreeGrafter"/>
</dbReference>
<sequence>MGYGLRALELLTEYYLGHIPSLEEKPDTDLDSVPLAEEDNGEGAECLEPRKALPPLLLKLSEKRAEQLDYLGVSYGLTADLLNGHSVNYDRTDAICNGEVRIDTGLPDSAGYVDSGCVLADADVINANEVHTPARRP</sequence>
<organism evidence="3 4">
    <name type="scientific">Rhipicephalus microplus</name>
    <name type="common">Cattle tick</name>
    <name type="synonym">Boophilus microplus</name>
    <dbReference type="NCBI Taxonomy" id="6941"/>
    <lineage>
        <taxon>Eukaryota</taxon>
        <taxon>Metazoa</taxon>
        <taxon>Ecdysozoa</taxon>
        <taxon>Arthropoda</taxon>
        <taxon>Chelicerata</taxon>
        <taxon>Arachnida</taxon>
        <taxon>Acari</taxon>
        <taxon>Parasitiformes</taxon>
        <taxon>Ixodida</taxon>
        <taxon>Ixodoidea</taxon>
        <taxon>Ixodidae</taxon>
        <taxon>Rhipicephalinae</taxon>
        <taxon>Rhipicephalus</taxon>
        <taxon>Boophilus</taxon>
    </lineage>
</organism>